<dbReference type="Proteomes" id="UP001163632">
    <property type="component" value="Chromosome"/>
</dbReference>
<evidence type="ECO:0000256" key="1">
    <source>
        <dbReference type="SAM" id="MobiDB-lite"/>
    </source>
</evidence>
<proteinExistence type="predicted"/>
<keyword evidence="3" id="KW-1185">Reference proteome</keyword>
<organism evidence="2 3">
    <name type="scientific">Moraxella bovis</name>
    <dbReference type="NCBI Taxonomy" id="476"/>
    <lineage>
        <taxon>Bacteria</taxon>
        <taxon>Pseudomonadati</taxon>
        <taxon>Pseudomonadota</taxon>
        <taxon>Gammaproteobacteria</taxon>
        <taxon>Moraxellales</taxon>
        <taxon>Moraxellaceae</taxon>
        <taxon>Moraxella</taxon>
    </lineage>
</organism>
<gene>
    <name evidence="2" type="ORF">LP092_08795</name>
</gene>
<dbReference type="EMBL" id="CP087830">
    <property type="protein sequence ID" value="UZA02095.1"/>
    <property type="molecule type" value="Genomic_DNA"/>
</dbReference>
<feature type="compositionally biased region" description="Polar residues" evidence="1">
    <location>
        <begin position="168"/>
        <end position="177"/>
    </location>
</feature>
<evidence type="ECO:0000313" key="2">
    <source>
        <dbReference type="EMBL" id="UZA02095.1"/>
    </source>
</evidence>
<feature type="region of interest" description="Disordered" evidence="1">
    <location>
        <begin position="144"/>
        <end position="203"/>
    </location>
</feature>
<protein>
    <submittedName>
        <fullName evidence="2">Uncharacterized protein</fullName>
    </submittedName>
</protein>
<feature type="compositionally biased region" description="Polar residues" evidence="1">
    <location>
        <begin position="192"/>
        <end position="203"/>
    </location>
</feature>
<name>A0ABY6M305_MORBO</name>
<sequence length="525" mass="57353">MAIIDDKNLPTRRPFGIDGTSRVIDRTAQTATPRLPAPQTTPSPTFAQKAGQKALSMAKSGANKAGRAWAGLSGATGLVTNAATPSEDYYERFGMARYDDSRGALGHFGVRALGYASDVGNAMSGGTIGDAFFADKIRQKKEVQQAQNTPQTLTQSAQQDKLKALSDQMATPKNNAPNPLDVDINPIRAENPTAQPSLQSQSYAPQSGLGILNNNPNYQALMEQINNMQQRTMSDTQAYFGRPTSTPQRDWQNEAQRKELLRQATTVHKGAHGLTANQMRLAHELSNDDIKMEQERYLQQNNLNHQLLQEQMQQQGQNARTLAGEQGANARAVMNEQGQNNRFNIGHGLDVYKTMQGGQQTQAELGLRLAELQHRSNNDQQDRMAQNEQMSLYKQFANAKDDAERDQILTQMAVLQGKAPSSSGASGKDRYMTVDIGDDYDPQTGTRYSLGQVLYDTQTGQYVGSDGRSFGVNGLIAQSQKSPEQIADLKKRLDGVSANEAKKIVLEAGYSPESVDAILAELKGA</sequence>
<reference evidence="2" key="1">
    <citation type="journal article" date="2022" name="BMC Microbiol.">
        <title>Whole genome sequencing of Moraxella bovis strains from North America reveals two genotypes with different genetic determinants.</title>
        <authorList>
            <person name="Wynn E.L."/>
            <person name="Hille M.M."/>
            <person name="Loy J.D."/>
            <person name="Schuller G."/>
            <person name="Kuhn K.L."/>
            <person name="Dickey A.M."/>
            <person name="Bono J.L."/>
            <person name="Clawson M.L."/>
        </authorList>
    </citation>
    <scope>NUCLEOTIDE SEQUENCE</scope>
    <source>
        <strain evidence="2">SAM102599</strain>
    </source>
</reference>
<evidence type="ECO:0000313" key="3">
    <source>
        <dbReference type="Proteomes" id="UP001163632"/>
    </source>
</evidence>
<dbReference type="RefSeq" id="WP_264684406.1">
    <property type="nucleotide sequence ID" value="NZ_CP087798.1"/>
</dbReference>
<accession>A0ABY6M305</accession>
<feature type="compositionally biased region" description="Polar residues" evidence="1">
    <location>
        <begin position="144"/>
        <end position="159"/>
    </location>
</feature>